<dbReference type="AlphaFoldDB" id="A0A918ALG7"/>
<evidence type="ECO:0000313" key="8">
    <source>
        <dbReference type="Proteomes" id="UP000639606"/>
    </source>
</evidence>
<organism evidence="7 8">
    <name type="scientific">Saccharothrix coeruleofusca</name>
    <dbReference type="NCBI Taxonomy" id="33919"/>
    <lineage>
        <taxon>Bacteria</taxon>
        <taxon>Bacillati</taxon>
        <taxon>Actinomycetota</taxon>
        <taxon>Actinomycetes</taxon>
        <taxon>Pseudonocardiales</taxon>
        <taxon>Pseudonocardiaceae</taxon>
        <taxon>Saccharothrix</taxon>
    </lineage>
</organism>
<dbReference type="EMBL" id="BMRG01000002">
    <property type="protein sequence ID" value="GGP42455.1"/>
    <property type="molecule type" value="Genomic_DNA"/>
</dbReference>
<dbReference type="PANTHER" id="PTHR21708:SF26">
    <property type="entry name" value="2-DEHYDROPANTOATE 2-REDUCTASE"/>
    <property type="match status" value="1"/>
</dbReference>
<dbReference type="InterPro" id="IPR013332">
    <property type="entry name" value="KPR_N"/>
</dbReference>
<dbReference type="PANTHER" id="PTHR21708">
    <property type="entry name" value="PROBABLE 2-DEHYDROPANTOATE 2-REDUCTASE"/>
    <property type="match status" value="1"/>
</dbReference>
<dbReference type="InterPro" id="IPR003710">
    <property type="entry name" value="ApbA"/>
</dbReference>
<keyword evidence="2 4" id="KW-0521">NADP</keyword>
<protein>
    <recommendedName>
        <fullName evidence="4">2-dehydropantoate 2-reductase</fullName>
        <ecNumber evidence="4">1.1.1.169</ecNumber>
    </recommendedName>
    <alternativeName>
        <fullName evidence="4">Ketopantoate reductase</fullName>
    </alternativeName>
</protein>
<dbReference type="RefSeq" id="WP_189222086.1">
    <property type="nucleotide sequence ID" value="NZ_BMRG01000002.1"/>
</dbReference>
<dbReference type="InterPro" id="IPR036291">
    <property type="entry name" value="NAD(P)-bd_dom_sf"/>
</dbReference>
<evidence type="ECO:0000256" key="1">
    <source>
        <dbReference type="ARBA" id="ARBA00007870"/>
    </source>
</evidence>
<dbReference type="NCBIfam" id="TIGR00745">
    <property type="entry name" value="apbA_panE"/>
    <property type="match status" value="1"/>
</dbReference>
<dbReference type="InterPro" id="IPR013328">
    <property type="entry name" value="6PGD_dom2"/>
</dbReference>
<dbReference type="InterPro" id="IPR051402">
    <property type="entry name" value="KPR-Related"/>
</dbReference>
<evidence type="ECO:0000256" key="2">
    <source>
        <dbReference type="ARBA" id="ARBA00022857"/>
    </source>
</evidence>
<feature type="domain" description="Ketopantoate reductase C-terminal" evidence="6">
    <location>
        <begin position="171"/>
        <end position="262"/>
    </location>
</feature>
<comment type="catalytic activity">
    <reaction evidence="4">
        <text>(R)-pantoate + NADP(+) = 2-dehydropantoate + NADPH + H(+)</text>
        <dbReference type="Rhea" id="RHEA:16233"/>
        <dbReference type="ChEBI" id="CHEBI:11561"/>
        <dbReference type="ChEBI" id="CHEBI:15378"/>
        <dbReference type="ChEBI" id="CHEBI:15980"/>
        <dbReference type="ChEBI" id="CHEBI:57783"/>
        <dbReference type="ChEBI" id="CHEBI:58349"/>
        <dbReference type="EC" id="1.1.1.169"/>
    </reaction>
</comment>
<comment type="similarity">
    <text evidence="1 4">Belongs to the ketopantoate reductase family.</text>
</comment>
<dbReference type="Pfam" id="PF08546">
    <property type="entry name" value="ApbA_C"/>
    <property type="match status" value="1"/>
</dbReference>
<dbReference type="Gene3D" id="3.40.50.720">
    <property type="entry name" value="NAD(P)-binding Rossmann-like Domain"/>
    <property type="match status" value="1"/>
</dbReference>
<proteinExistence type="inferred from homology"/>
<accession>A0A918ALG7</accession>
<feature type="domain" description="Ketopantoate reductase N-terminal" evidence="5">
    <location>
        <begin position="4"/>
        <end position="139"/>
    </location>
</feature>
<dbReference type="GO" id="GO:0015940">
    <property type="term" value="P:pantothenate biosynthetic process"/>
    <property type="evidence" value="ECO:0007669"/>
    <property type="project" value="UniProtKB-KW"/>
</dbReference>
<sequence>MAKIGVLGPGGVGGVLAARLGTAGHEVTVVATDRTAAEITARGLVLRAPDGESVTRPSARPWLAEPVDVLFVAVKATDLLPALQRVPAAVLGGATLVPLLNGVDHPKLLRALYPAARVVAASIAVEAVRHRPGVVEQLSGMADIGVADPEVARLLRAAGLTVAEHPDEVTVLWRKLTFLAPLALATTSANAPIGEVRESGALRALVDETAAAAATRSVVVDADAVEARLHAMPDTMQSSMLRDFRSGRPLELDAIAGPVLRALGVDKATATAAAVRAILDA</sequence>
<reference evidence="7" key="2">
    <citation type="submission" date="2020-09" db="EMBL/GenBank/DDBJ databases">
        <authorList>
            <person name="Sun Q."/>
            <person name="Ohkuma M."/>
        </authorList>
    </citation>
    <scope>NUCLEOTIDE SEQUENCE</scope>
    <source>
        <strain evidence="7">JCM 3313</strain>
    </source>
</reference>
<keyword evidence="3 4" id="KW-0560">Oxidoreductase</keyword>
<evidence type="ECO:0000259" key="6">
    <source>
        <dbReference type="Pfam" id="PF08546"/>
    </source>
</evidence>
<name>A0A918ALG7_9PSEU</name>
<evidence type="ECO:0000313" key="7">
    <source>
        <dbReference type="EMBL" id="GGP42455.1"/>
    </source>
</evidence>
<evidence type="ECO:0000259" key="5">
    <source>
        <dbReference type="Pfam" id="PF02558"/>
    </source>
</evidence>
<dbReference type="InterPro" id="IPR008927">
    <property type="entry name" value="6-PGluconate_DH-like_C_sf"/>
</dbReference>
<evidence type="ECO:0000256" key="4">
    <source>
        <dbReference type="RuleBase" id="RU362068"/>
    </source>
</evidence>
<evidence type="ECO:0000256" key="3">
    <source>
        <dbReference type="ARBA" id="ARBA00023002"/>
    </source>
</evidence>
<dbReference type="Pfam" id="PF02558">
    <property type="entry name" value="ApbA"/>
    <property type="match status" value="1"/>
</dbReference>
<dbReference type="SUPFAM" id="SSF48179">
    <property type="entry name" value="6-phosphogluconate dehydrogenase C-terminal domain-like"/>
    <property type="match status" value="1"/>
</dbReference>
<dbReference type="GO" id="GO:0008677">
    <property type="term" value="F:2-dehydropantoate 2-reductase activity"/>
    <property type="evidence" value="ECO:0007669"/>
    <property type="project" value="UniProtKB-EC"/>
</dbReference>
<gene>
    <name evidence="7" type="ORF">GCM10010185_12420</name>
</gene>
<reference evidence="7" key="1">
    <citation type="journal article" date="2014" name="Int. J. Syst. Evol. Microbiol.">
        <title>Complete genome sequence of Corynebacterium casei LMG S-19264T (=DSM 44701T), isolated from a smear-ripened cheese.</title>
        <authorList>
            <consortium name="US DOE Joint Genome Institute (JGI-PGF)"/>
            <person name="Walter F."/>
            <person name="Albersmeier A."/>
            <person name="Kalinowski J."/>
            <person name="Ruckert C."/>
        </authorList>
    </citation>
    <scope>NUCLEOTIDE SEQUENCE</scope>
    <source>
        <strain evidence="7">JCM 3313</strain>
    </source>
</reference>
<keyword evidence="8" id="KW-1185">Reference proteome</keyword>
<comment type="pathway">
    <text evidence="4">Cofactor biosynthesis; (R)-pantothenate biosynthesis; (R)-pantoate from 3-methyl-2-oxobutanoate: step 2/2.</text>
</comment>
<comment type="function">
    <text evidence="4">Catalyzes the NADPH-dependent reduction of ketopantoate into pantoic acid.</text>
</comment>
<dbReference type="Gene3D" id="1.10.1040.10">
    <property type="entry name" value="N-(1-d-carboxylethyl)-l-norvaline Dehydrogenase, domain 2"/>
    <property type="match status" value="1"/>
</dbReference>
<comment type="caution">
    <text evidence="7">The sequence shown here is derived from an EMBL/GenBank/DDBJ whole genome shotgun (WGS) entry which is preliminary data.</text>
</comment>
<dbReference type="GO" id="GO:0005737">
    <property type="term" value="C:cytoplasm"/>
    <property type="evidence" value="ECO:0007669"/>
    <property type="project" value="TreeGrafter"/>
</dbReference>
<dbReference type="InterPro" id="IPR013752">
    <property type="entry name" value="KPA_reductase"/>
</dbReference>
<dbReference type="SUPFAM" id="SSF51735">
    <property type="entry name" value="NAD(P)-binding Rossmann-fold domains"/>
    <property type="match status" value="1"/>
</dbReference>
<keyword evidence="4" id="KW-0566">Pantothenate biosynthesis</keyword>
<dbReference type="Proteomes" id="UP000639606">
    <property type="component" value="Unassembled WGS sequence"/>
</dbReference>
<dbReference type="EC" id="1.1.1.169" evidence="4"/>